<proteinExistence type="predicted"/>
<dbReference type="eggNOG" id="COG5412">
    <property type="taxonomic scope" value="Bacteria"/>
</dbReference>
<feature type="compositionally biased region" description="Basic and acidic residues" evidence="1">
    <location>
        <begin position="873"/>
        <end position="885"/>
    </location>
</feature>
<dbReference type="InterPro" id="IPR025295">
    <property type="entry name" value="eCIS_core_dom"/>
</dbReference>
<feature type="compositionally biased region" description="Pro residues" evidence="1">
    <location>
        <begin position="544"/>
        <end position="553"/>
    </location>
</feature>
<reference evidence="3" key="1">
    <citation type="submission" date="2009-07" db="EMBL/GenBank/DDBJ databases">
        <title>Complete sequence of Geobacter sp. M21.</title>
        <authorList>
            <consortium name="US DOE Joint Genome Institute"/>
            <person name="Lucas S."/>
            <person name="Copeland A."/>
            <person name="Lapidus A."/>
            <person name="Glavina del Rio T."/>
            <person name="Dalin E."/>
            <person name="Tice H."/>
            <person name="Bruce D."/>
            <person name="Goodwin L."/>
            <person name="Pitluck S."/>
            <person name="Saunders E."/>
            <person name="Brettin T."/>
            <person name="Detter J.C."/>
            <person name="Han C."/>
            <person name="Larimer F."/>
            <person name="Land M."/>
            <person name="Hauser L."/>
            <person name="Kyrpides N."/>
            <person name="Ovchinnikova G."/>
            <person name="Lovley D."/>
        </authorList>
    </citation>
    <scope>NUCLEOTIDE SEQUENCE [LARGE SCALE GENOMIC DNA]</scope>
    <source>
        <strain evidence="3">M21</strain>
    </source>
</reference>
<evidence type="ECO:0000259" key="2">
    <source>
        <dbReference type="Pfam" id="PF13699"/>
    </source>
</evidence>
<feature type="compositionally biased region" description="Basic and acidic residues" evidence="1">
    <location>
        <begin position="88"/>
        <end position="109"/>
    </location>
</feature>
<feature type="compositionally biased region" description="Low complexity" evidence="1">
    <location>
        <begin position="261"/>
        <end position="271"/>
    </location>
</feature>
<dbReference type="OrthoDB" id="5400814at2"/>
<dbReference type="EMBL" id="CP001661">
    <property type="protein sequence ID" value="ACT17726.1"/>
    <property type="molecule type" value="Genomic_DNA"/>
</dbReference>
<dbReference type="HOGENOM" id="CLU_270836_0_0_7"/>
<evidence type="ECO:0000256" key="1">
    <source>
        <dbReference type="SAM" id="MobiDB-lite"/>
    </source>
</evidence>
<feature type="compositionally biased region" description="Polar residues" evidence="1">
    <location>
        <begin position="1"/>
        <end position="12"/>
    </location>
</feature>
<dbReference type="eggNOG" id="COG1361">
    <property type="taxonomic scope" value="Bacteria"/>
</dbReference>
<organism evidence="3">
    <name type="scientific">Geobacter sp. (strain M21)</name>
    <dbReference type="NCBI Taxonomy" id="443144"/>
    <lineage>
        <taxon>Bacteria</taxon>
        <taxon>Pseudomonadati</taxon>
        <taxon>Thermodesulfobacteriota</taxon>
        <taxon>Desulfuromonadia</taxon>
        <taxon>Geobacterales</taxon>
        <taxon>Geobacteraceae</taxon>
        <taxon>Geobacter</taxon>
    </lineage>
</organism>
<feature type="region of interest" description="Disordered" evidence="1">
    <location>
        <begin position="537"/>
        <end position="556"/>
    </location>
</feature>
<dbReference type="KEGG" id="gem:GM21_1671"/>
<dbReference type="STRING" id="443144.GM21_1671"/>
<dbReference type="AlphaFoldDB" id="C6E5W7"/>
<feature type="region of interest" description="Disordered" evidence="1">
    <location>
        <begin position="236"/>
        <end position="276"/>
    </location>
</feature>
<dbReference type="Pfam" id="PF13699">
    <property type="entry name" value="eCIS_core"/>
    <property type="match status" value="1"/>
</dbReference>
<evidence type="ECO:0000313" key="3">
    <source>
        <dbReference type="EMBL" id="ACT17726.1"/>
    </source>
</evidence>
<feature type="compositionally biased region" description="Basic and acidic residues" evidence="1">
    <location>
        <begin position="116"/>
        <end position="125"/>
    </location>
</feature>
<feature type="region of interest" description="Disordered" evidence="1">
    <location>
        <begin position="813"/>
        <end position="885"/>
    </location>
</feature>
<sequence length="1202" mass="130169">MKSSAEKSSATGSRAPAQLSRQPFFAPAIQRQMTVSKPGDKLEQEADRMADRVLRMPSAAPAGKEELRRQPDDRLQKAPLPEGSVSRQPEDRLQKKDEEKLQKQEEKLQKAATPEEIGKADDKLQKAPGPGVDEKLQRADTGGAPAVDAGTQSAERSAAGGEAMSNDMRGFMEPRFGADFGGIRLHRDEEAARLGESLQARAITYRNHVFFARDQYQPGTSEGRMLLAHELGHTVQQDQGLLRQGNPRKREEEKPATLQRATAPAAAAAPAKEVVTSSQVVDLSTDTFAPSEKVKTEIEAQKHKGLEVRVVVKGLTGEGRVKVRVDSKKNFDSMGKGTMPLLNPWADQIGGLHVNFTITNSKITGGYASLKPKGGDTNDWLQALQKNAALLGGLGLKVENLPKPLNTFEAGKLTLGVSNLKVEIGGYVDAVFNLGVENVEKPKIEASADINVKGMVKGQLKLDNTKGGLAGEVMLGVDYKSFSGSALVAYKADGTVDIAGKAGYNSDKLSGQVSFVSTDMDSANKYAKDAIAAAGGKENIQTAGPPPPVPAPKPGKKQRALAATGQLSFNLTQWFAGTVFVVVDGRGLLTVVSKITPPGEIKLFPEKNFDREIIKFEAKAYYGIPVVGNLNLFANISLTALARLGPAKIYNIEILGTYSTDPEVQKMIQISGSINISAYGGLRLRAEGGAGIEIASHDLKFGVGVQADVGVKAYADARPTVGYRDPGVFYISGTLDIVAQPMLGLGGDFFIALETPWWSPLSDDRWTWPLFSKEWPLGDPIGISALVKEYEFGSGKVPEIELKKPEFDPSKFMTSMVDDKLPKKGGGKEGGAGTFKDDGTVPKPEVPPKKPPPKKVDTKPAKKGAPPPAGKSGKPDPKGAKELETGKIFQAASKPLAALKTKGPFTRAMLNQELGAIKASVKGVDFEIQAKGENWVVTPKAGGKKAKGIDLKGKDVDKAGLPDGKKEERTQAQMKKDEEAAIKEATPLLDDEEKDKAEIEKALPPIKAKYRLTALVLIEAVVDEDEVEDAIRATINPTTTGPKKRRLKKHKSQYVTRKGAKYVLKSGFDTKEVIRDKFYAKAFRGGVYIWRDGQVAGPLKHPTNPNLYKWVPPSGHRTKKQWWDKTLKYKESPTLDHKGQAVVDHWNEKGRKTDHEDRLNYFNHIPGLEVVPYSENSSMGAELAASYMKKVTIKFRGPGDPP</sequence>
<feature type="region of interest" description="Disordered" evidence="1">
    <location>
        <begin position="1"/>
        <end position="156"/>
    </location>
</feature>
<name>C6E5W7_GEOSM</name>
<accession>C6E5W7</accession>
<gene>
    <name evidence="3" type="ordered locus">GM21_1671</name>
</gene>
<dbReference type="eggNOG" id="COG3087">
    <property type="taxonomic scope" value="Bacteria"/>
</dbReference>
<feature type="compositionally biased region" description="Basic and acidic residues" evidence="1">
    <location>
        <begin position="38"/>
        <end position="54"/>
    </location>
</feature>
<protein>
    <recommendedName>
        <fullName evidence="2">eCIS core domain-containing protein</fullName>
    </recommendedName>
</protein>
<feature type="compositionally biased region" description="Basic and acidic residues" evidence="1">
    <location>
        <begin position="63"/>
        <end position="76"/>
    </location>
</feature>
<feature type="domain" description="eCIS core" evidence="2">
    <location>
        <begin position="164"/>
        <end position="240"/>
    </location>
</feature>